<feature type="transmembrane region" description="Helical" evidence="12">
    <location>
        <begin position="273"/>
        <end position="294"/>
    </location>
</feature>
<dbReference type="Pfam" id="PF03739">
    <property type="entry name" value="LptF_LptG"/>
    <property type="match status" value="1"/>
</dbReference>
<evidence type="ECO:0000256" key="1">
    <source>
        <dbReference type="ARBA" id="ARBA00002265"/>
    </source>
</evidence>
<dbReference type="EMBL" id="JBGCUO010000001">
    <property type="protein sequence ID" value="MEY1662813.1"/>
    <property type="molecule type" value="Genomic_DNA"/>
</dbReference>
<accession>A0ABV4AJ21</accession>
<feature type="transmembrane region" description="Helical" evidence="12">
    <location>
        <begin position="306"/>
        <end position="327"/>
    </location>
</feature>
<keyword evidence="14" id="KW-1185">Reference proteome</keyword>
<comment type="caution">
    <text evidence="13">The sequence shown here is derived from an EMBL/GenBank/DDBJ whole genome shotgun (WGS) entry which is preliminary data.</text>
</comment>
<keyword evidence="8 12" id="KW-0812">Transmembrane</keyword>
<dbReference type="PANTHER" id="PTHR33529">
    <property type="entry name" value="SLR0882 PROTEIN-RELATED"/>
    <property type="match status" value="1"/>
</dbReference>
<organism evidence="13 14">
    <name type="scientific">Isoalcanivorax beigongshangi</name>
    <dbReference type="NCBI Taxonomy" id="3238810"/>
    <lineage>
        <taxon>Bacteria</taxon>
        <taxon>Pseudomonadati</taxon>
        <taxon>Pseudomonadota</taxon>
        <taxon>Gammaproteobacteria</taxon>
        <taxon>Oceanospirillales</taxon>
        <taxon>Alcanivoracaceae</taxon>
        <taxon>Isoalcanivorax</taxon>
    </lineage>
</organism>
<reference evidence="13 14" key="1">
    <citation type="submission" date="2024-07" db="EMBL/GenBank/DDBJ databases">
        <authorList>
            <person name="Ren Q."/>
        </authorList>
    </citation>
    <scope>NUCLEOTIDE SEQUENCE [LARGE SCALE GENOMIC DNA]</scope>
    <source>
        <strain evidence="13 14">REN37</strain>
    </source>
</reference>
<protein>
    <recommendedName>
        <fullName evidence="4">Lipopolysaccharide export system permease protein LptF</fullName>
    </recommendedName>
</protein>
<evidence type="ECO:0000256" key="12">
    <source>
        <dbReference type="SAM" id="Phobius"/>
    </source>
</evidence>
<dbReference type="InterPro" id="IPR030922">
    <property type="entry name" value="LptF"/>
</dbReference>
<evidence type="ECO:0000256" key="11">
    <source>
        <dbReference type="ARBA" id="ARBA00026081"/>
    </source>
</evidence>
<feature type="transmembrane region" description="Helical" evidence="12">
    <location>
        <begin position="6"/>
        <end position="27"/>
    </location>
</feature>
<evidence type="ECO:0000313" key="13">
    <source>
        <dbReference type="EMBL" id="MEY1662813.1"/>
    </source>
</evidence>
<evidence type="ECO:0000256" key="4">
    <source>
        <dbReference type="ARBA" id="ARBA00014213"/>
    </source>
</evidence>
<dbReference type="NCBIfam" id="TIGR04407">
    <property type="entry name" value="LptF_YjgP"/>
    <property type="match status" value="1"/>
</dbReference>
<comment type="subunit">
    <text evidence="11">Component of the lipopolysaccharide transport and assembly complex. The LptBFG transporter is composed of two ATP-binding proteins (LptB) and two transmembrane proteins (LptF and LptG).</text>
</comment>
<evidence type="ECO:0000256" key="7">
    <source>
        <dbReference type="ARBA" id="ARBA00022519"/>
    </source>
</evidence>
<evidence type="ECO:0000256" key="2">
    <source>
        <dbReference type="ARBA" id="ARBA00004429"/>
    </source>
</evidence>
<evidence type="ECO:0000256" key="6">
    <source>
        <dbReference type="ARBA" id="ARBA00022475"/>
    </source>
</evidence>
<dbReference type="InterPro" id="IPR005495">
    <property type="entry name" value="LptG/LptF_permease"/>
</dbReference>
<keyword evidence="7" id="KW-0997">Cell inner membrane</keyword>
<sequence>MILYRYINRQLFATTVVVTFVLVMVLVSGRFIKYLADAAVGNLAADVLFQLMAFRLPEFLQMILPLSLYIGVLLVLGRMYVDNEIVVLRSGGISDSTLVRSMLPPVAVTCVVIALFSLYVTPKGDAEVARIFEEQQNRSVLELLTPGRFHVRGSDSGHQVTYTEGFNRSAGALSGVFLSDYRRGATEAEGAEVLAVWATEGKLVERYGMSYLALSDGYQYQGKPGEANFRKVHFEQALIRIGKEKQVARPPKVRSWSTADLYASEDNDAQAELQWRVSLVLLIPIMVLAAIPLARVNPRQGRFGKLIPAILVYMLYLGALLVTRSWISDAPQGQVPVWMHMGWVHLIAALLVALLYLWPGWRARQRYERGRRA</sequence>
<evidence type="ECO:0000313" key="14">
    <source>
        <dbReference type="Proteomes" id="UP001562065"/>
    </source>
</evidence>
<name>A0ABV4AJ21_9GAMM</name>
<feature type="transmembrane region" description="Helical" evidence="12">
    <location>
        <begin position="339"/>
        <end position="358"/>
    </location>
</feature>
<keyword evidence="5" id="KW-0813">Transport</keyword>
<dbReference type="PANTHER" id="PTHR33529:SF7">
    <property type="entry name" value="LIPOPOLYSACCHARIDE EXPORT SYSTEM PERMEASE PROTEIN LPTF"/>
    <property type="match status" value="1"/>
</dbReference>
<evidence type="ECO:0000256" key="9">
    <source>
        <dbReference type="ARBA" id="ARBA00022989"/>
    </source>
</evidence>
<proteinExistence type="inferred from homology"/>
<feature type="transmembrane region" description="Helical" evidence="12">
    <location>
        <begin position="102"/>
        <end position="120"/>
    </location>
</feature>
<keyword evidence="9 12" id="KW-1133">Transmembrane helix</keyword>
<evidence type="ECO:0000256" key="3">
    <source>
        <dbReference type="ARBA" id="ARBA00007725"/>
    </source>
</evidence>
<comment type="subcellular location">
    <subcellularLocation>
        <location evidence="2">Cell inner membrane</location>
        <topology evidence="2">Multi-pass membrane protein</topology>
    </subcellularLocation>
</comment>
<gene>
    <name evidence="13" type="primary">lptF</name>
    <name evidence="13" type="ORF">AB5I84_11690</name>
</gene>
<evidence type="ECO:0000256" key="5">
    <source>
        <dbReference type="ARBA" id="ARBA00022448"/>
    </source>
</evidence>
<dbReference type="RefSeq" id="WP_369456040.1">
    <property type="nucleotide sequence ID" value="NZ_JBGCUO010000001.1"/>
</dbReference>
<evidence type="ECO:0000256" key="8">
    <source>
        <dbReference type="ARBA" id="ARBA00022692"/>
    </source>
</evidence>
<keyword evidence="6" id="KW-1003">Cell membrane</keyword>
<dbReference type="Proteomes" id="UP001562065">
    <property type="component" value="Unassembled WGS sequence"/>
</dbReference>
<keyword evidence="10 12" id="KW-0472">Membrane</keyword>
<evidence type="ECO:0000256" key="10">
    <source>
        <dbReference type="ARBA" id="ARBA00023136"/>
    </source>
</evidence>
<feature type="transmembrane region" description="Helical" evidence="12">
    <location>
        <begin position="59"/>
        <end position="81"/>
    </location>
</feature>
<comment type="similarity">
    <text evidence="3">Belongs to the LptF/LptG family.</text>
</comment>
<comment type="function">
    <text evidence="1">Part of the ABC transporter complex LptBFG involved in the translocation of lipopolysaccharide (LPS) from the inner membrane to the outer membrane.</text>
</comment>